<keyword evidence="7" id="KW-1185">Reference proteome</keyword>
<dbReference type="SMART" id="SM00451">
    <property type="entry name" value="ZnF_U1"/>
    <property type="match status" value="1"/>
</dbReference>
<dbReference type="PROSITE" id="PS50103">
    <property type="entry name" value="ZF_C3H1"/>
    <property type="match status" value="1"/>
</dbReference>
<dbReference type="InterPro" id="IPR003604">
    <property type="entry name" value="Matrin/U1-like-C_Znf_C2H2"/>
</dbReference>
<dbReference type="SUPFAM" id="SSF57667">
    <property type="entry name" value="beta-beta-alpha zinc fingers"/>
    <property type="match status" value="1"/>
</dbReference>
<dbReference type="InterPro" id="IPR036855">
    <property type="entry name" value="Znf_CCCH_sf"/>
</dbReference>
<organism evidence="7 8">
    <name type="scientific">Schistosoma rodhaini</name>
    <dbReference type="NCBI Taxonomy" id="6188"/>
    <lineage>
        <taxon>Eukaryota</taxon>
        <taxon>Metazoa</taxon>
        <taxon>Spiralia</taxon>
        <taxon>Lophotrochozoa</taxon>
        <taxon>Platyhelminthes</taxon>
        <taxon>Trematoda</taxon>
        <taxon>Digenea</taxon>
        <taxon>Strigeidida</taxon>
        <taxon>Schistosomatoidea</taxon>
        <taxon>Schistosomatidae</taxon>
        <taxon>Schistosoma</taxon>
    </lineage>
</organism>
<dbReference type="GO" id="GO:0003676">
    <property type="term" value="F:nucleic acid binding"/>
    <property type="evidence" value="ECO:0007669"/>
    <property type="project" value="InterPro"/>
</dbReference>
<dbReference type="InterPro" id="IPR013085">
    <property type="entry name" value="U1-CZ_Znf_C2H2"/>
</dbReference>
<keyword evidence="5" id="KW-0472">Membrane</keyword>
<feature type="domain" description="C3H1-type" evidence="6">
    <location>
        <begin position="96"/>
        <end position="124"/>
    </location>
</feature>
<dbReference type="Pfam" id="PF06220">
    <property type="entry name" value="zf-U1"/>
    <property type="match status" value="1"/>
</dbReference>
<reference evidence="8" key="2">
    <citation type="submission" date="2023-11" db="UniProtKB">
        <authorList>
            <consortium name="WormBaseParasite"/>
        </authorList>
    </citation>
    <scope>IDENTIFICATION</scope>
</reference>
<keyword evidence="5" id="KW-1133">Transmembrane helix</keyword>
<evidence type="ECO:0000313" key="8">
    <source>
        <dbReference type="WBParaSite" id="SRDH1_70550.1"/>
    </source>
</evidence>
<dbReference type="SMART" id="SM00356">
    <property type="entry name" value="ZnF_C3H1"/>
    <property type="match status" value="1"/>
</dbReference>
<dbReference type="InterPro" id="IPR000571">
    <property type="entry name" value="Znf_CCCH"/>
</dbReference>
<dbReference type="AlphaFoldDB" id="A0AA85G0T2"/>
<keyword evidence="3 4" id="KW-0862">Zinc</keyword>
<dbReference type="Pfam" id="PF00642">
    <property type="entry name" value="zf-CCCH"/>
    <property type="match status" value="1"/>
</dbReference>
<name>A0AA85G0T2_9TREM</name>
<keyword evidence="5" id="KW-0812">Transmembrane</keyword>
<evidence type="ECO:0000256" key="1">
    <source>
        <dbReference type="ARBA" id="ARBA00022723"/>
    </source>
</evidence>
<evidence type="ECO:0000256" key="2">
    <source>
        <dbReference type="ARBA" id="ARBA00022771"/>
    </source>
</evidence>
<evidence type="ECO:0000313" key="7">
    <source>
        <dbReference type="Proteomes" id="UP000050792"/>
    </source>
</evidence>
<dbReference type="PANTHER" id="PTHR16465:SF0">
    <property type="entry name" value="ZINC FINGER MATRIN-TYPE PROTEIN 5"/>
    <property type="match status" value="1"/>
</dbReference>
<dbReference type="SUPFAM" id="SSF90229">
    <property type="entry name" value="CCCH zinc finger"/>
    <property type="match status" value="1"/>
</dbReference>
<evidence type="ECO:0000256" key="4">
    <source>
        <dbReference type="PROSITE-ProRule" id="PRU00723"/>
    </source>
</evidence>
<dbReference type="Gene3D" id="3.30.160.60">
    <property type="entry name" value="Classic Zinc Finger"/>
    <property type="match status" value="1"/>
</dbReference>
<evidence type="ECO:0000256" key="5">
    <source>
        <dbReference type="SAM" id="Phobius"/>
    </source>
</evidence>
<proteinExistence type="predicted"/>
<evidence type="ECO:0000259" key="6">
    <source>
        <dbReference type="PROSITE" id="PS50103"/>
    </source>
</evidence>
<keyword evidence="1 4" id="KW-0479">Metal-binding</keyword>
<feature type="zinc finger region" description="C3H1-type" evidence="4">
    <location>
        <begin position="96"/>
        <end position="124"/>
    </location>
</feature>
<dbReference type="WBParaSite" id="SRDH1_70550.1">
    <property type="protein sequence ID" value="SRDH1_70550.1"/>
    <property type="gene ID" value="SRDH1_70550"/>
</dbReference>
<evidence type="ECO:0000256" key="3">
    <source>
        <dbReference type="ARBA" id="ARBA00022833"/>
    </source>
</evidence>
<reference evidence="7" key="1">
    <citation type="submission" date="2022-06" db="EMBL/GenBank/DDBJ databases">
        <authorList>
            <person name="Berger JAMES D."/>
            <person name="Berger JAMES D."/>
        </authorList>
    </citation>
    <scope>NUCLEOTIDE SEQUENCE [LARGE SCALE GENOMIC DNA]</scope>
</reference>
<feature type="transmembrane region" description="Helical" evidence="5">
    <location>
        <begin position="20"/>
        <end position="39"/>
    </location>
</feature>
<keyword evidence="2 4" id="KW-0863">Zinc-finger</keyword>
<dbReference type="InterPro" id="IPR036236">
    <property type="entry name" value="Znf_C2H2_sf"/>
</dbReference>
<accession>A0AA85G0T2</accession>
<sequence length="198" mass="23424">MHLDVDYWFLLTLDLSLHDLKIRLLFQIFFVYKVYYHCFIGEVYVMGRRFICDYCDKSFPDNPINRRNHLKGVQHQQARKLHYDKFLDPKEKLNIEKSKKPCITFRNTGTCTYGPLCKYSHLTIEDIHILEERSNAELLASSYLNHLASEVNINHQIKLLESKLISKREKQTNCGSIQRFHIPEGIQLLYLPPSLSLH</sequence>
<protein>
    <recommendedName>
        <fullName evidence="6">C3H1-type domain-containing protein</fullName>
    </recommendedName>
</protein>
<dbReference type="Proteomes" id="UP000050792">
    <property type="component" value="Unassembled WGS sequence"/>
</dbReference>
<dbReference type="PANTHER" id="PTHR16465">
    <property type="entry name" value="NUCLEASE-RELATED"/>
    <property type="match status" value="1"/>
</dbReference>
<dbReference type="GO" id="GO:0005689">
    <property type="term" value="C:U12-type spliceosomal complex"/>
    <property type="evidence" value="ECO:0007669"/>
    <property type="project" value="TreeGrafter"/>
</dbReference>
<dbReference type="GO" id="GO:0008270">
    <property type="term" value="F:zinc ion binding"/>
    <property type="evidence" value="ECO:0007669"/>
    <property type="project" value="UniProtKB-KW"/>
</dbReference>